<evidence type="ECO:0000313" key="3">
    <source>
        <dbReference type="Proteomes" id="UP000001411"/>
    </source>
</evidence>
<dbReference type="KEGG" id="sep:SE_2201"/>
<sequence length="445" mass="49004">MKVKSISRFFSMKKVTLSFVTLFIGVGTIGSYNQYADASMKTQQTHVTKSSPTQKTTSNFKRSVKDTSVKSRATSIKRATSTKQAISPKTSSTKKTTIAKKSTTVNKTRTTTKTQPTIRKSSTTSTRSKTMPTSVKRTTSHKATTVSPTSKAKISTKTQQSTKSHTTSVKKNTTQLSKTKSPSTSTKSKTVQSSTTKAQPTLSTQVSTTTKAKQFSTPTTSKTDSSKSLVSLASTERKIDKYQSMTQLEKETTEGVDWRKDTKNTGNQVLIVAPHGGSIEQGTTELTKALADKGNYDYYSFEGIRPKNNSELHVTSTHYDDPTLNQMIKNRTATISIHGASGSEEIIYLGGPRSDLRNAIEKQLVARGFTVKVPPEYLGGQNNKNFINREDNNTGVQLELTTALRKAFFKNGDTSTKNRTNKENWTPTMEEFINALYEGINQTYS</sequence>
<feature type="compositionally biased region" description="Polar residues" evidence="1">
    <location>
        <begin position="198"/>
        <end position="215"/>
    </location>
</feature>
<proteinExistence type="predicted"/>
<dbReference type="InterPro" id="IPR038128">
    <property type="entry name" value="Gamma_PGA_hydro_sf"/>
</dbReference>
<dbReference type="RefSeq" id="WP_002485463.1">
    <property type="nucleotide sequence ID" value="NC_004461.1"/>
</dbReference>
<feature type="compositionally biased region" description="Polar residues" evidence="1">
    <location>
        <begin position="135"/>
        <end position="148"/>
    </location>
</feature>
<reference evidence="2 3" key="1">
    <citation type="journal article" date="2003" name="Mol. Microbiol.">
        <title>Genome-based analysis of virulence genes in a non-biofilm-forming Staphylococcus epidermidis strain (ATCC 12228).</title>
        <authorList>
            <person name="Zhang Y.Q."/>
            <person name="Ren S.X."/>
            <person name="Li H.L."/>
            <person name="Wang Y.X."/>
            <person name="Fu G."/>
            <person name="Yang J."/>
            <person name="Qin Z.Q."/>
            <person name="Miao Y.G."/>
            <person name="Wang W.Y."/>
            <person name="Chen R.S."/>
            <person name="Shen Y."/>
            <person name="Chen Z."/>
            <person name="Yuan Z.H."/>
            <person name="Zhao G.P."/>
            <person name="Qu D."/>
            <person name="Danchin A."/>
            <person name="Wen Y.M."/>
        </authorList>
    </citation>
    <scope>NUCLEOTIDE SEQUENCE [LARGE SCALE GENOMIC DNA]</scope>
    <source>
        <strain evidence="3">ATCC 12228 / FDA PCI 1200</strain>
    </source>
</reference>
<feature type="compositionally biased region" description="Low complexity" evidence="1">
    <location>
        <begin position="149"/>
        <end position="197"/>
    </location>
</feature>
<accession>A0A0H2VIP9</accession>
<name>A0A0H2VIP9_STAES</name>
<organism evidence="2 3">
    <name type="scientific">Staphylococcus epidermidis (strain ATCC 12228 / FDA PCI 1200)</name>
    <dbReference type="NCBI Taxonomy" id="176280"/>
    <lineage>
        <taxon>Bacteria</taxon>
        <taxon>Bacillati</taxon>
        <taxon>Bacillota</taxon>
        <taxon>Bacilli</taxon>
        <taxon>Bacillales</taxon>
        <taxon>Staphylococcaceae</taxon>
        <taxon>Staphylococcus</taxon>
    </lineage>
</organism>
<dbReference type="Proteomes" id="UP000001411">
    <property type="component" value="Chromosome"/>
</dbReference>
<dbReference type="PATRIC" id="fig|176280.10.peg.2150"/>
<evidence type="ECO:0000256" key="1">
    <source>
        <dbReference type="SAM" id="MobiDB-lite"/>
    </source>
</evidence>
<evidence type="ECO:0000313" key="2">
    <source>
        <dbReference type="EMBL" id="AAO05843.1"/>
    </source>
</evidence>
<dbReference type="Pfam" id="PF05908">
    <property type="entry name" value="Gamma_PGA_hydro"/>
    <property type="match status" value="1"/>
</dbReference>
<gene>
    <name evidence="2" type="ordered locus">SE_2201</name>
</gene>
<feature type="compositionally biased region" description="Polar residues" evidence="1">
    <location>
        <begin position="43"/>
        <end position="61"/>
    </location>
</feature>
<dbReference type="EMBL" id="AE015929">
    <property type="protein sequence ID" value="AAO05843.1"/>
    <property type="molecule type" value="Genomic_DNA"/>
</dbReference>
<feature type="compositionally biased region" description="Polar residues" evidence="1">
    <location>
        <begin position="70"/>
        <end position="84"/>
    </location>
</feature>
<protein>
    <submittedName>
        <fullName evidence="2">Phage-related protein</fullName>
    </submittedName>
</protein>
<feature type="compositionally biased region" description="Low complexity" evidence="1">
    <location>
        <begin position="216"/>
        <end position="228"/>
    </location>
</feature>
<dbReference type="OrthoDB" id="7721587at2"/>
<dbReference type="InterPro" id="IPR008585">
    <property type="entry name" value="Gamma_PGA_hydro"/>
</dbReference>
<feature type="region of interest" description="Disordered" evidence="1">
    <location>
        <begin position="43"/>
        <end position="231"/>
    </location>
</feature>
<dbReference type="eggNOG" id="COG4195">
    <property type="taxonomic scope" value="Bacteria"/>
</dbReference>
<dbReference type="Gene3D" id="3.40.630.100">
    <property type="entry name" value="Poly-gamma-glutamate hydrolase, zinc-binding motif"/>
    <property type="match status" value="1"/>
</dbReference>
<dbReference type="HOGENOM" id="CLU_623898_0_0_9"/>
<dbReference type="AlphaFoldDB" id="A0A0H2VIP9"/>
<feature type="compositionally biased region" description="Low complexity" evidence="1">
    <location>
        <begin position="85"/>
        <end position="134"/>
    </location>
</feature>
<dbReference type="SMR" id="A0A0H2VIP9"/>